<sequence>LCASLDDARLAYSFIYSIEDIMHDPHYQARGTIASVPDPRIGPVKMAGVIPKFPDREEKPIEPAPDLGQHNHEIYCDLLGLSAEELSALAEADVI</sequence>
<keyword evidence="1 2" id="KW-0808">Transferase</keyword>
<evidence type="ECO:0000256" key="1">
    <source>
        <dbReference type="ARBA" id="ARBA00022679"/>
    </source>
</evidence>
<evidence type="ECO:0000313" key="2">
    <source>
        <dbReference type="EMBL" id="MBL4954252.1"/>
    </source>
</evidence>
<dbReference type="InterPro" id="IPR003673">
    <property type="entry name" value="CoA-Trfase_fam_III"/>
</dbReference>
<dbReference type="Pfam" id="PF02515">
    <property type="entry name" value="CoA_transf_3"/>
    <property type="match status" value="1"/>
</dbReference>
<dbReference type="PANTHER" id="PTHR48207:SF4">
    <property type="entry name" value="BLL6097 PROTEIN"/>
    <property type="match status" value="1"/>
</dbReference>
<evidence type="ECO:0000313" key="3">
    <source>
        <dbReference type="Proteomes" id="UP000623967"/>
    </source>
</evidence>
<dbReference type="InterPro" id="IPR050483">
    <property type="entry name" value="CoA-transferase_III_domain"/>
</dbReference>
<comment type="caution">
    <text evidence="2">The sequence shown here is derived from an EMBL/GenBank/DDBJ whole genome shotgun (WGS) entry which is preliminary data.</text>
</comment>
<reference evidence="2 3" key="1">
    <citation type="submission" date="2021-01" db="EMBL/GenBank/DDBJ databases">
        <title>Genome public.</title>
        <authorList>
            <person name="Liu C."/>
            <person name="Sun Q."/>
        </authorList>
    </citation>
    <scope>NUCLEOTIDE SEQUENCE [LARGE SCALE GENOMIC DNA]</scope>
    <source>
        <strain evidence="2 3">YIM B02564</strain>
    </source>
</reference>
<dbReference type="PANTHER" id="PTHR48207">
    <property type="entry name" value="SUCCINATE--HYDROXYMETHYLGLUTARATE COA-TRANSFERASE"/>
    <property type="match status" value="1"/>
</dbReference>
<dbReference type="GO" id="GO:0016740">
    <property type="term" value="F:transferase activity"/>
    <property type="evidence" value="ECO:0007669"/>
    <property type="project" value="UniProtKB-KW"/>
</dbReference>
<organism evidence="2 3">
    <name type="scientific">Neobacillus paridis</name>
    <dbReference type="NCBI Taxonomy" id="2803862"/>
    <lineage>
        <taxon>Bacteria</taxon>
        <taxon>Bacillati</taxon>
        <taxon>Bacillota</taxon>
        <taxon>Bacilli</taxon>
        <taxon>Bacillales</taxon>
        <taxon>Bacillaceae</taxon>
        <taxon>Neobacillus</taxon>
    </lineage>
</organism>
<dbReference type="Proteomes" id="UP000623967">
    <property type="component" value="Unassembled WGS sequence"/>
</dbReference>
<keyword evidence="3" id="KW-1185">Reference proteome</keyword>
<name>A0ABS1TSG4_9BACI</name>
<dbReference type="Gene3D" id="3.40.50.10540">
    <property type="entry name" value="Crotonobetainyl-coa:carnitine coa-transferase, domain 1"/>
    <property type="match status" value="1"/>
</dbReference>
<dbReference type="InterPro" id="IPR023606">
    <property type="entry name" value="CoA-Trfase_III_dom_1_sf"/>
</dbReference>
<feature type="non-terminal residue" evidence="2">
    <location>
        <position position="1"/>
    </location>
</feature>
<dbReference type="EMBL" id="JAESWB010000299">
    <property type="protein sequence ID" value="MBL4954252.1"/>
    <property type="molecule type" value="Genomic_DNA"/>
</dbReference>
<gene>
    <name evidence="2" type="ORF">JK635_18980</name>
</gene>
<accession>A0ABS1TSG4</accession>
<proteinExistence type="predicted"/>
<protein>
    <submittedName>
        <fullName evidence="2">CoA transferase</fullName>
    </submittedName>
</protein>
<dbReference type="SUPFAM" id="SSF89796">
    <property type="entry name" value="CoA-transferase family III (CaiB/BaiF)"/>
    <property type="match status" value="1"/>
</dbReference>